<organism evidence="10 11">
    <name type="scientific">Anhinga anhinga</name>
    <name type="common">Anhinga</name>
    <name type="synonym">Plotus anhinga</name>
    <dbReference type="NCBI Taxonomy" id="56067"/>
    <lineage>
        <taxon>Eukaryota</taxon>
        <taxon>Metazoa</taxon>
        <taxon>Chordata</taxon>
        <taxon>Craniata</taxon>
        <taxon>Vertebrata</taxon>
        <taxon>Euteleostomi</taxon>
        <taxon>Archelosauria</taxon>
        <taxon>Archosauria</taxon>
        <taxon>Dinosauria</taxon>
        <taxon>Saurischia</taxon>
        <taxon>Theropoda</taxon>
        <taxon>Coelurosauria</taxon>
        <taxon>Aves</taxon>
        <taxon>Neognathae</taxon>
        <taxon>Neoaves</taxon>
        <taxon>Aequornithes</taxon>
        <taxon>Suliformes</taxon>
        <taxon>Anhingidae</taxon>
        <taxon>Anhinga</taxon>
    </lineage>
</organism>
<keyword evidence="11" id="KW-1185">Reference proteome</keyword>
<evidence type="ECO:0000256" key="8">
    <source>
        <dbReference type="SAM" id="MobiDB-lite"/>
    </source>
</evidence>
<dbReference type="GO" id="GO:0051898">
    <property type="term" value="P:negative regulation of phosphatidylinositol 3-kinase/protein kinase B signal transduction"/>
    <property type="evidence" value="ECO:0007669"/>
    <property type="project" value="TreeGrafter"/>
</dbReference>
<feature type="compositionally biased region" description="Polar residues" evidence="8">
    <location>
        <begin position="414"/>
        <end position="425"/>
    </location>
</feature>
<evidence type="ECO:0000256" key="3">
    <source>
        <dbReference type="ARBA" id="ARBA00022936"/>
    </source>
</evidence>
<dbReference type="AlphaFoldDB" id="A0A851PX16"/>
<sequence length="696" mass="79443">FFSLENMKDILVIYEQEAEEWALYFKSLFGHIVNEGEILLYNLVTSSFKHEELCTLPCYKCKLLILSCGLLNCLNRKRSYFLKQVLKPPDNVVILLCGVQNSEILYEILTLDGGSKEISTDQEPEEYLSVVTGIIQPDHQTSSDVNLSDVRGASEKTDLSFKTDVLSEILENNEQSILVLPGRISCENPGEIFILLKDEIDDETLEMEFIADNKRIRTQPASWNKKVKYMKALDFPAGPVCVNVYCGGVIKTTAQIEYYTTLEEIEHIFKKVADPIAFTCQAFKFSSIEKLDNILTLLLKSKISSYELSSFQSEERHHQQASDHLEEFPTLLHCAARFGLKNLATFLLNCPEATWACKIANKYGDDPASIAEKHGHIELRKLIKELSINTADNFTNCKEETEDDDTYVLMSGSETQPAMTKQNPGDQYGIGSRCQQEAEVDEEKKDDVEDSSEETEHEDQEEEDSYSFHNSPDNLYASIPDDLEENRRGCFFCKRPPPPPPRNLPGLLRQDDLHNLSQERNFVEDGSEREHGDRLLTACYREDQDTCKGDSEEEDPYTFAKLDESVYDFILAEEEGKKRKEHRSFILNRPPAPTPRPICLPVREENTPYIVQVFQQKATQVPSDDRTYCDARKPAAHRCHTDTVTDSTAKHNIPAEQEALIHLQKQVKKGEISVDQALDRFKQWQNEKQGLQSTQQ</sequence>
<feature type="non-terminal residue" evidence="10">
    <location>
        <position position="1"/>
    </location>
</feature>
<keyword evidence="1" id="KW-0597">Phosphoprotein</keyword>
<evidence type="ECO:0000256" key="7">
    <source>
        <dbReference type="ARBA" id="ARBA00069696"/>
    </source>
</evidence>
<dbReference type="Gene3D" id="3.40.50.10140">
    <property type="entry name" value="Toll/interleukin-1 receptor homology (TIR) domain"/>
    <property type="match status" value="1"/>
</dbReference>
<dbReference type="GO" id="GO:1990782">
    <property type="term" value="F:protein tyrosine kinase binding"/>
    <property type="evidence" value="ECO:0007669"/>
    <property type="project" value="TreeGrafter"/>
</dbReference>
<evidence type="ECO:0000313" key="10">
    <source>
        <dbReference type="EMBL" id="NXC69981.1"/>
    </source>
</evidence>
<keyword evidence="3" id="KW-0075">B-cell activation</keyword>
<dbReference type="InterPro" id="IPR052446">
    <property type="entry name" value="B-cell_PI3K-Signaling_Adptrs"/>
</dbReference>
<evidence type="ECO:0000256" key="2">
    <source>
        <dbReference type="ARBA" id="ARBA00022737"/>
    </source>
</evidence>
<keyword evidence="4" id="KW-0040">ANK repeat</keyword>
<dbReference type="InterPro" id="IPR017893">
    <property type="entry name" value="DBB_domain"/>
</dbReference>
<dbReference type="PANTHER" id="PTHR16267:SF13">
    <property type="entry name" value="B-CELL SCAFFOLD PROTEIN WITH ANKYRIN REPEATS"/>
    <property type="match status" value="1"/>
</dbReference>
<dbReference type="Proteomes" id="UP000657035">
    <property type="component" value="Unassembled WGS sequence"/>
</dbReference>
<proteinExistence type="predicted"/>
<comment type="subunit">
    <text evidence="6">Interacts with LYN, ITPR1 and ITPR2.</text>
</comment>
<dbReference type="GO" id="GO:0007165">
    <property type="term" value="P:signal transduction"/>
    <property type="evidence" value="ECO:0007669"/>
    <property type="project" value="UniProtKB-ARBA"/>
</dbReference>
<comment type="function">
    <text evidence="5">Involved in B-cell receptor (BCR)-induced Ca(2+) mobilization from intracellular stores. Promotes Lyn-mediated phosphorylation of IP3 receptors 1 and 2.</text>
</comment>
<feature type="region of interest" description="Disordered" evidence="8">
    <location>
        <begin position="414"/>
        <end position="479"/>
    </location>
</feature>
<dbReference type="PANTHER" id="PTHR16267">
    <property type="entry name" value="BANK1/PIK3AP1 FAMILY MEMBER"/>
    <property type="match status" value="1"/>
</dbReference>
<dbReference type="GO" id="GO:0050869">
    <property type="term" value="P:negative regulation of B cell activation"/>
    <property type="evidence" value="ECO:0007669"/>
    <property type="project" value="TreeGrafter"/>
</dbReference>
<accession>A0A851PX16</accession>
<dbReference type="Pfam" id="PF18567">
    <property type="entry name" value="TIR_3"/>
    <property type="match status" value="1"/>
</dbReference>
<dbReference type="InterPro" id="IPR041340">
    <property type="entry name" value="PIK3AP1_TIR"/>
</dbReference>
<keyword evidence="2" id="KW-0677">Repeat</keyword>
<evidence type="ECO:0000256" key="4">
    <source>
        <dbReference type="ARBA" id="ARBA00023043"/>
    </source>
</evidence>
<dbReference type="PROSITE" id="PS51376">
    <property type="entry name" value="DBB"/>
    <property type="match status" value="1"/>
</dbReference>
<name>A0A851PX16_ANHAN</name>
<comment type="caution">
    <text evidence="10">The sequence shown here is derived from an EMBL/GenBank/DDBJ whole genome shotgun (WGS) entry which is preliminary data.</text>
</comment>
<feature type="non-terminal residue" evidence="10">
    <location>
        <position position="696"/>
    </location>
</feature>
<evidence type="ECO:0000259" key="9">
    <source>
        <dbReference type="PROSITE" id="PS51376"/>
    </source>
</evidence>
<gene>
    <name evidence="10" type="primary">Bank1</name>
    <name evidence="10" type="ORF">ANHANH_R13900</name>
</gene>
<evidence type="ECO:0000256" key="5">
    <source>
        <dbReference type="ARBA" id="ARBA00054773"/>
    </source>
</evidence>
<dbReference type="OrthoDB" id="8192811at2759"/>
<dbReference type="GO" id="GO:0005102">
    <property type="term" value="F:signaling receptor binding"/>
    <property type="evidence" value="ECO:0007669"/>
    <property type="project" value="TreeGrafter"/>
</dbReference>
<evidence type="ECO:0000256" key="1">
    <source>
        <dbReference type="ARBA" id="ARBA00022553"/>
    </source>
</evidence>
<dbReference type="SMART" id="SM01282">
    <property type="entry name" value="DBB"/>
    <property type="match status" value="1"/>
</dbReference>
<evidence type="ECO:0000256" key="6">
    <source>
        <dbReference type="ARBA" id="ARBA00065779"/>
    </source>
</evidence>
<evidence type="ECO:0000313" key="11">
    <source>
        <dbReference type="Proteomes" id="UP000657035"/>
    </source>
</evidence>
<protein>
    <recommendedName>
        <fullName evidence="7">B-cell scaffold protein with ankyrin repeats</fullName>
    </recommendedName>
</protein>
<dbReference type="Pfam" id="PF14545">
    <property type="entry name" value="DBB"/>
    <property type="match status" value="1"/>
</dbReference>
<reference evidence="10" key="1">
    <citation type="submission" date="2019-09" db="EMBL/GenBank/DDBJ databases">
        <title>Bird 10,000 Genomes (B10K) Project - Family phase.</title>
        <authorList>
            <person name="Zhang G."/>
        </authorList>
    </citation>
    <scope>NUCLEOTIDE SEQUENCE</scope>
    <source>
        <strain evidence="10">B10K-CU-031-38</strain>
    </source>
</reference>
<dbReference type="FunFam" id="3.40.50.10140:FF:000017">
    <property type="entry name" value="B cell scaffold protein with ankyrin repeats 1"/>
    <property type="match status" value="1"/>
</dbReference>
<dbReference type="GO" id="GO:0042113">
    <property type="term" value="P:B cell activation"/>
    <property type="evidence" value="ECO:0007669"/>
    <property type="project" value="UniProtKB-KW"/>
</dbReference>
<feature type="domain" description="DBB" evidence="9">
    <location>
        <begin position="179"/>
        <end position="311"/>
    </location>
</feature>
<dbReference type="GO" id="GO:0051246">
    <property type="term" value="P:regulation of protein metabolic process"/>
    <property type="evidence" value="ECO:0007669"/>
    <property type="project" value="UniProtKB-ARBA"/>
</dbReference>
<dbReference type="EMBL" id="WBMU01001159">
    <property type="protein sequence ID" value="NXC69981.1"/>
    <property type="molecule type" value="Genomic_DNA"/>
</dbReference>
<dbReference type="InterPro" id="IPR035897">
    <property type="entry name" value="Toll_tir_struct_dom_sf"/>
</dbReference>
<feature type="compositionally biased region" description="Acidic residues" evidence="8">
    <location>
        <begin position="448"/>
        <end position="465"/>
    </location>
</feature>